<evidence type="ECO:0000313" key="1">
    <source>
        <dbReference type="EMBL" id="AIF15142.1"/>
    </source>
</evidence>
<sequence length="279" mass="30991">MEHLSIEQPELRNRIISLGRTFSSIFRGGNQGAREGENVQRALTLGGTAWERVVCWYLNALGCGLNAVALQGASQSTYLPDSFRNAFLVTINNHVVSSDLDVIQIHWIGEDGQDWMQTRYESTNRANMLRARRHFRELMDESPESFAVNIVSCKTNWNDAIQTPMLWNMVFSHGFHHGAISVGINHQNPQEFGHFSYSFATVPSNSSWVNYGSNRAEVIRGSTMSGGSYYGHSTNLDIGMRSLDELYSGRTQMPSGAVVGSGFSAFIQNPDGLAAFQLN</sequence>
<reference evidence="1" key="1">
    <citation type="journal article" date="2014" name="Genome Biol. Evol.">
        <title>Pangenome evidence for extensive interdomain horizontal transfer affecting lineage core and shell genes in uncultured planktonic thaumarchaeota and euryarchaeota.</title>
        <authorList>
            <person name="Deschamps P."/>
            <person name="Zivanovic Y."/>
            <person name="Moreira D."/>
            <person name="Rodriguez-Valera F."/>
            <person name="Lopez-Garcia P."/>
        </authorList>
    </citation>
    <scope>NUCLEOTIDE SEQUENCE</scope>
</reference>
<name>A0A075HL54_9EURY</name>
<dbReference type="EMBL" id="KF901021">
    <property type="protein sequence ID" value="AIF15142.1"/>
    <property type="molecule type" value="Genomic_DNA"/>
</dbReference>
<dbReference type="AlphaFoldDB" id="A0A075HL54"/>
<protein>
    <submittedName>
        <fullName evidence="1">Uncharacterized protein</fullName>
    </submittedName>
</protein>
<accession>A0A075HL54</accession>
<organism evidence="1">
    <name type="scientific">uncultured marine group II/III euryarchaeote KM3_69_H04</name>
    <dbReference type="NCBI Taxonomy" id="1456492"/>
    <lineage>
        <taxon>Archaea</taxon>
        <taxon>Methanobacteriati</taxon>
        <taxon>Methanobacteriota</taxon>
        <taxon>environmental samples</taxon>
    </lineage>
</organism>
<proteinExistence type="predicted"/>